<dbReference type="PANTHER" id="PTHR45904:SF2">
    <property type="entry name" value="TRNA (URACIL-5-)-METHYLTRANSFERASE HOMOLOG A"/>
    <property type="match status" value="1"/>
</dbReference>
<organism evidence="2 3">
    <name type="scientific">Durusdinium trenchii</name>
    <dbReference type="NCBI Taxonomy" id="1381693"/>
    <lineage>
        <taxon>Eukaryota</taxon>
        <taxon>Sar</taxon>
        <taxon>Alveolata</taxon>
        <taxon>Dinophyceae</taxon>
        <taxon>Suessiales</taxon>
        <taxon>Symbiodiniaceae</taxon>
        <taxon>Durusdinium</taxon>
    </lineage>
</organism>
<dbReference type="Gene3D" id="3.40.50.150">
    <property type="entry name" value="Vaccinia Virus protein VP39"/>
    <property type="match status" value="1"/>
</dbReference>
<dbReference type="Proteomes" id="UP001642464">
    <property type="component" value="Unassembled WGS sequence"/>
</dbReference>
<feature type="compositionally biased region" description="Polar residues" evidence="1">
    <location>
        <begin position="399"/>
        <end position="413"/>
    </location>
</feature>
<dbReference type="InterPro" id="IPR030391">
    <property type="entry name" value="MeTrfase_TrmA_CS"/>
</dbReference>
<name>A0ABP0ILP2_9DINO</name>
<dbReference type="PANTHER" id="PTHR45904">
    <property type="entry name" value="TRNA (URACIL-5-)-METHYLTRANSFERASE"/>
    <property type="match status" value="1"/>
</dbReference>
<dbReference type="PROSITE" id="PS01231">
    <property type="entry name" value="TRMA_2"/>
    <property type="match status" value="1"/>
</dbReference>
<comment type="caution">
    <text evidence="2">The sequence shown here is derived from an EMBL/GenBank/DDBJ whole genome shotgun (WGS) entry which is preliminary data.</text>
</comment>
<reference evidence="2 3" key="1">
    <citation type="submission" date="2024-02" db="EMBL/GenBank/DDBJ databases">
        <authorList>
            <person name="Chen Y."/>
            <person name="Shah S."/>
            <person name="Dougan E. K."/>
            <person name="Thang M."/>
            <person name="Chan C."/>
        </authorList>
    </citation>
    <scope>NUCLEOTIDE SEQUENCE [LARGE SCALE GENOMIC DNA]</scope>
</reference>
<dbReference type="GO" id="GO:0032259">
    <property type="term" value="P:methylation"/>
    <property type="evidence" value="ECO:0007669"/>
    <property type="project" value="UniProtKB-KW"/>
</dbReference>
<dbReference type="GO" id="GO:0008168">
    <property type="term" value="F:methyltransferase activity"/>
    <property type="evidence" value="ECO:0007669"/>
    <property type="project" value="UniProtKB-KW"/>
</dbReference>
<keyword evidence="3" id="KW-1185">Reference proteome</keyword>
<evidence type="ECO:0000256" key="1">
    <source>
        <dbReference type="SAM" id="MobiDB-lite"/>
    </source>
</evidence>
<feature type="region of interest" description="Disordered" evidence="1">
    <location>
        <begin position="160"/>
        <end position="202"/>
    </location>
</feature>
<keyword evidence="2" id="KW-0808">Transferase</keyword>
<protein>
    <submittedName>
        <fullName evidence="2">Uncharacterized RNA methyltransferase CT0009</fullName>
    </submittedName>
</protein>
<gene>
    <name evidence="2" type="ORF">SCF082_LOCUS7322</name>
</gene>
<dbReference type="EMBL" id="CAXAMM010004102">
    <property type="protein sequence ID" value="CAK9002397.1"/>
    <property type="molecule type" value="Genomic_DNA"/>
</dbReference>
<keyword evidence="2" id="KW-0489">Methyltransferase</keyword>
<proteinExistence type="predicted"/>
<dbReference type="InterPro" id="IPR029063">
    <property type="entry name" value="SAM-dependent_MTases_sf"/>
</dbReference>
<feature type="region of interest" description="Disordered" evidence="1">
    <location>
        <begin position="379"/>
        <end position="417"/>
    </location>
</feature>
<sequence length="792" mass="90494">MPGWGRASAQDSDDKVRENLELLEWVIGTWTDQFESTYSVQLDGGVSQDRCTVFTTRKSGRTLKTKGLIRIVKGQVWWSTSYFLDRDASTFNEIRWQVYGRRNTRMFKWHRRQKELSQEEIGQKVLALRAPEKPSKDSKDRWRHYQSWTHWQNWDHWRPTSASEDQAKDDPATEAQSARVEPSADQAPVAPGPDDEASATDDAEHAAYDVENESDDDDIVAEPHPWRLDQQRLPVEDLRWAQDTIGIRFRDGTYLVEALKEMLEGRLQPSDLPTFRVVLYEDQLFAVTGNRRLWVLKEYARLSRTEVKVFVELHPPAAMEAKWCKRRFTSQSCGQQVRFVHRSFADITYASMQDALDVAGRNKCSWQWYKWKPVEKVEEQTAEEQVEQPEQQGADATGSPPSEATGSPPSGSRGQVEDEMAERALFKLLHPDGKSPPPSEFAATDASRQAAQEQLCFVAGQRHLFWAAEQLRSQAQRLNDAGARHQVVAASELMKLSAAMHQVAETFPVDENSGNACVKAAEEIEFCVEQLQWIDCPLELGVQLHQMSQRLRCSSCTWVQVPDEYGQVGNFSDADQELSSFFSPSSADWYIFLPPSSFPAPQWLWRWQMSGQLAGMRSLHALQQAMHSNAADTTPHTWGYQYRNRQKGIYRNRPVWRFFTVRCGAFPTPISEDPGMCRRGWTQTQQKMMSQQLMSPRFPCLHPRLVEILRGRLQVSRIVYISCNADSMAEDIAKLGSSTEEEADDFIPTRAVAVDSFPQTVHVEVIALVERASRVPERISKRPETEPELEAS</sequence>
<evidence type="ECO:0000313" key="3">
    <source>
        <dbReference type="Proteomes" id="UP001642464"/>
    </source>
</evidence>
<evidence type="ECO:0000313" key="2">
    <source>
        <dbReference type="EMBL" id="CAK9002397.1"/>
    </source>
</evidence>
<accession>A0ABP0ILP2</accession>
<dbReference type="InterPro" id="IPR045850">
    <property type="entry name" value="TRM2_met"/>
</dbReference>